<reference evidence="2 3" key="1">
    <citation type="submission" date="2016-09" db="EMBL/GenBank/DDBJ databases">
        <authorList>
            <person name="Capua I."/>
            <person name="De Benedictis P."/>
            <person name="Joannis T."/>
            <person name="Lombin L.H."/>
            <person name="Cattoli G."/>
        </authorList>
    </citation>
    <scope>NUCLEOTIDE SEQUENCE [LARGE SCALE GENOMIC DNA]</scope>
    <source>
        <strain evidence="2 3">A7P-90m</strain>
    </source>
</reference>
<dbReference type="InterPro" id="IPR018551">
    <property type="entry name" value="DUF2007"/>
</dbReference>
<evidence type="ECO:0000313" key="2">
    <source>
        <dbReference type="EMBL" id="SDD15904.1"/>
    </source>
</evidence>
<dbReference type="RefSeq" id="WP_092440845.1">
    <property type="nucleotide sequence ID" value="NZ_FMYP01000094.1"/>
</dbReference>
<dbReference type="AlphaFoldDB" id="A0A1G6SGX2"/>
<protein>
    <submittedName>
        <fullName evidence="2">Putative signal transducing protein</fullName>
    </submittedName>
</protein>
<organism evidence="2 3">
    <name type="scientific">Williamwhitmania taraxaci</name>
    <dbReference type="NCBI Taxonomy" id="1640674"/>
    <lineage>
        <taxon>Bacteria</taxon>
        <taxon>Pseudomonadati</taxon>
        <taxon>Bacteroidota</taxon>
        <taxon>Bacteroidia</taxon>
        <taxon>Bacteroidales</taxon>
        <taxon>Williamwhitmaniaceae</taxon>
        <taxon>Williamwhitmania</taxon>
    </lineage>
</organism>
<feature type="domain" description="DUF2007" evidence="1">
    <location>
        <begin position="11"/>
        <end position="72"/>
    </location>
</feature>
<name>A0A1G6SGX2_9BACT</name>
<evidence type="ECO:0000259" key="1">
    <source>
        <dbReference type="Pfam" id="PF09413"/>
    </source>
</evidence>
<dbReference type="EMBL" id="FMYP01000094">
    <property type="protein sequence ID" value="SDD15904.1"/>
    <property type="molecule type" value="Genomic_DNA"/>
</dbReference>
<sequence length="84" mass="9065">MENELVKIFVGELWQATIVKELLNDNGISAFIENELMGNIAPWQIAAGGSASVTVMIANSDYALAKPLVDEFTNGSNPLPVEDE</sequence>
<dbReference type="Proteomes" id="UP000199452">
    <property type="component" value="Unassembled WGS sequence"/>
</dbReference>
<evidence type="ECO:0000313" key="3">
    <source>
        <dbReference type="Proteomes" id="UP000199452"/>
    </source>
</evidence>
<dbReference type="Pfam" id="PF09413">
    <property type="entry name" value="DUF2007"/>
    <property type="match status" value="1"/>
</dbReference>
<keyword evidence="3" id="KW-1185">Reference proteome</keyword>
<dbReference type="STRING" id="1640674.SAMN05216323_10944"/>
<gene>
    <name evidence="2" type="ORF">SAMN05216323_10944</name>
</gene>
<dbReference type="OrthoDB" id="797774at2"/>
<accession>A0A1G6SGX2</accession>
<proteinExistence type="predicted"/>